<keyword evidence="5" id="KW-1185">Reference proteome</keyword>
<evidence type="ECO:0000259" key="2">
    <source>
        <dbReference type="Pfam" id="PF22112"/>
    </source>
</evidence>
<dbReference type="Proteomes" id="UP000663207">
    <property type="component" value="Chromosome"/>
</dbReference>
<name>A0ABX7R409_9GAMM</name>
<accession>A0ABX7R409</accession>
<dbReference type="PANTHER" id="PTHR35038">
    <property type="entry name" value="DISSIMILATORY SULFITE REDUCTASE SIRA"/>
    <property type="match status" value="1"/>
</dbReference>
<evidence type="ECO:0000313" key="5">
    <source>
        <dbReference type="Proteomes" id="UP000663207"/>
    </source>
</evidence>
<dbReference type="InterPro" id="IPR054336">
    <property type="entry name" value="OmcA-like_N"/>
</dbReference>
<dbReference type="InterPro" id="IPR054337">
    <property type="entry name" value="Mtrc-MtrF-like_dom_II/IV"/>
</dbReference>
<feature type="domain" description="Outer membrane cytochrome MtrC/MtrF-like" evidence="3">
    <location>
        <begin position="538"/>
        <end position="716"/>
    </location>
</feature>
<feature type="domain" description="Outer membrane cytochrome MtrC/MtrF-like" evidence="3">
    <location>
        <begin position="224"/>
        <end position="371"/>
    </location>
</feature>
<dbReference type="SUPFAM" id="SSF48695">
    <property type="entry name" value="Multiheme cytochromes"/>
    <property type="match status" value="2"/>
</dbReference>
<evidence type="ECO:0000259" key="3">
    <source>
        <dbReference type="Pfam" id="PF22113"/>
    </source>
</evidence>
<dbReference type="EMBL" id="CP071502">
    <property type="protein sequence ID" value="QSX38454.1"/>
    <property type="molecule type" value="Genomic_DNA"/>
</dbReference>
<dbReference type="Gene3D" id="1.10.1130.10">
    <property type="entry name" value="Flavocytochrome C3, Chain A"/>
    <property type="match status" value="1"/>
</dbReference>
<gene>
    <name evidence="4" type="ORF">JYB85_06460</name>
</gene>
<proteinExistence type="predicted"/>
<dbReference type="Pfam" id="PF22112">
    <property type="entry name" value="OmcA-like_N"/>
    <property type="match status" value="1"/>
</dbReference>
<keyword evidence="1" id="KW-0732">Signal</keyword>
<evidence type="ECO:0000313" key="4">
    <source>
        <dbReference type="EMBL" id="QSX38454.1"/>
    </source>
</evidence>
<dbReference type="InterPro" id="IPR020014">
    <property type="entry name" value="Decahaem_cyt-c_OmcA/MtrC"/>
</dbReference>
<sequence>MIELKYKALVLPLLTCSLLWGCGNDGKDGEPGTPATVGMSLNQASSIKAKITQVSIDAGTVMVDFDFTNANGVAITDLDTYPGVDTLGMGIAKLVPQEGEGYKTPQWVNYMNNLVAPNSAAIPSGYEDKAGPKVQPTIETSCRQECLTQPEPGHYRYTFRQNLASVTAIEGLDLSYAPSLVHRVSMELRLDSDRARLINTHYDFVPATGLEASDEMTRIVENTQDSCLRCHGDNYSLTGAPSLILHGGRRIDTANCQMCHTSYAADPETGAPLDLGYMVHKIHKADYLMVGYGGRLHDFSEVTFPADLYDCRVCHQEGEGRPVDAANFRHHRALACGSCHSDSTDPVTIKEEMHASYQAEHECVVCHSEKDDEGAGHHVTDAIAKENVRLDYRAALVANSARLEGGRLSFSVSFMDSKGVAQPSPNTDTRLKYSTLYLGFGNDVDFTKGRASINLLTLTPVAGADGVYSYDVASSLDSTKVTAASASAFITTQMCVDRDTLTGVACGTGTDEAFNPSVIPGKAVVFNLSGDTGVSPRRSVVSNESCAQCHDNQYLAKFSSKMHHSGRRSNFEGECQTCHNPAWASSANGLIQDHIDFKVLIHARHGQTAVVRAEEITFPEYIGNCGNCHKAGQLTLAGLDKVPATPAVDELDNPVEYSPTAAACVSCHGPKESLLSHIRTNGGAANDPRGTYQAGAETCAVCHGEGQAFGVDKVHPVRFD</sequence>
<dbReference type="InterPro" id="IPR051829">
    <property type="entry name" value="Multiheme_Cytochr_ET"/>
</dbReference>
<feature type="domain" description="OmcA-like N-terminal" evidence="2">
    <location>
        <begin position="48"/>
        <end position="210"/>
    </location>
</feature>
<dbReference type="PANTHER" id="PTHR35038:SF6">
    <property type="entry name" value="SURFACE LOCALIZED DECAHEME CYTOCHROME C LIPOPROTEIN"/>
    <property type="match status" value="1"/>
</dbReference>
<protein>
    <submittedName>
        <fullName evidence="4">OmcA/MtrC family decaheme c-type cytochrome</fullName>
    </submittedName>
</protein>
<evidence type="ECO:0000256" key="1">
    <source>
        <dbReference type="ARBA" id="ARBA00022729"/>
    </source>
</evidence>
<organism evidence="4 5">
    <name type="scientific">Shewanella sedimentimangrovi</name>
    <dbReference type="NCBI Taxonomy" id="2814293"/>
    <lineage>
        <taxon>Bacteria</taxon>
        <taxon>Pseudomonadati</taxon>
        <taxon>Pseudomonadota</taxon>
        <taxon>Gammaproteobacteria</taxon>
        <taxon>Alteromonadales</taxon>
        <taxon>Shewanellaceae</taxon>
        <taxon>Shewanella</taxon>
    </lineage>
</organism>
<reference evidence="4 5" key="1">
    <citation type="submission" date="2021-03" db="EMBL/GenBank/DDBJ databases">
        <title>Novel species identification of genus Shewanella.</title>
        <authorList>
            <person name="Liu G."/>
            <person name="Zhang Q."/>
        </authorList>
    </citation>
    <scope>NUCLEOTIDE SEQUENCE [LARGE SCALE GENOMIC DNA]</scope>
    <source>
        <strain evidence="4 5">FJAT-52962</strain>
    </source>
</reference>
<dbReference type="InterPro" id="IPR036280">
    <property type="entry name" value="Multihaem_cyt_sf"/>
</dbReference>
<dbReference type="NCBIfam" id="TIGR03507">
    <property type="entry name" value="decahem_SO1788"/>
    <property type="match status" value="1"/>
</dbReference>
<dbReference type="RefSeq" id="WP_207381535.1">
    <property type="nucleotide sequence ID" value="NZ_CP071502.1"/>
</dbReference>
<dbReference type="CDD" id="cd08168">
    <property type="entry name" value="Cytochrom_C3"/>
    <property type="match status" value="1"/>
</dbReference>
<dbReference type="Pfam" id="PF22113">
    <property type="entry name" value="Mtrc-MtrF_II-IV_dom"/>
    <property type="match status" value="2"/>
</dbReference>